<dbReference type="EMBL" id="JADING010000113">
    <property type="protein sequence ID" value="MBO8414596.1"/>
    <property type="molecule type" value="Genomic_DNA"/>
</dbReference>
<dbReference type="AlphaFoldDB" id="A0A9D9D6V3"/>
<accession>A0A9D9D6V3</accession>
<comment type="caution">
    <text evidence="1">The sequence shown here is derived from an EMBL/GenBank/DDBJ whole genome shotgun (WGS) entry which is preliminary data.</text>
</comment>
<organism evidence="1 2">
    <name type="scientific">Candidatus Scatoplasma merdavium</name>
    <dbReference type="NCBI Taxonomy" id="2840932"/>
    <lineage>
        <taxon>Bacteria</taxon>
        <taxon>Bacillati</taxon>
        <taxon>Bacillota</taxon>
        <taxon>Bacilli</taxon>
        <taxon>Bacillales</taxon>
        <taxon>Candidatus Scatoplasma</taxon>
    </lineage>
</organism>
<evidence type="ECO:0000313" key="1">
    <source>
        <dbReference type="EMBL" id="MBO8414596.1"/>
    </source>
</evidence>
<name>A0A9D9D6V3_9BACL</name>
<dbReference type="Proteomes" id="UP000823629">
    <property type="component" value="Unassembled WGS sequence"/>
</dbReference>
<proteinExistence type="predicted"/>
<protein>
    <submittedName>
        <fullName evidence="1">Uncharacterized protein</fullName>
    </submittedName>
</protein>
<evidence type="ECO:0000313" key="2">
    <source>
        <dbReference type="Proteomes" id="UP000823629"/>
    </source>
</evidence>
<reference evidence="1" key="1">
    <citation type="submission" date="2020-10" db="EMBL/GenBank/DDBJ databases">
        <authorList>
            <person name="Gilroy R."/>
        </authorList>
    </citation>
    <scope>NUCLEOTIDE SEQUENCE</scope>
    <source>
        <strain evidence="1">1748</strain>
    </source>
</reference>
<gene>
    <name evidence="1" type="ORF">IAC78_03920</name>
</gene>
<reference evidence="1" key="2">
    <citation type="journal article" date="2021" name="PeerJ">
        <title>Extensive microbial diversity within the chicken gut microbiome revealed by metagenomics and culture.</title>
        <authorList>
            <person name="Gilroy R."/>
            <person name="Ravi A."/>
            <person name="Getino M."/>
            <person name="Pursley I."/>
            <person name="Horton D.L."/>
            <person name="Alikhan N.F."/>
            <person name="Baker D."/>
            <person name="Gharbi K."/>
            <person name="Hall N."/>
            <person name="Watson M."/>
            <person name="Adriaenssens E.M."/>
            <person name="Foster-Nyarko E."/>
            <person name="Jarju S."/>
            <person name="Secka A."/>
            <person name="Antonio M."/>
            <person name="Oren A."/>
            <person name="Chaudhuri R.R."/>
            <person name="La Ragione R."/>
            <person name="Hildebrand F."/>
            <person name="Pallen M.J."/>
        </authorList>
    </citation>
    <scope>NUCLEOTIDE SEQUENCE</scope>
    <source>
        <strain evidence="1">1748</strain>
    </source>
</reference>
<sequence length="260" mass="30855">MNKTSNTLLIVEGSKTEPSIFLEVFKKYGFSVKNETKLSIDDIGQFDSYEFDNSKDNIIIVEGPRNRIHDLLLLINDPMISIERVFNSAYAHFQRIFLIYDVDHNDCDDIEQMMKQFSDESSEMLLLSSPCIEVIADFNRNRSECKYHHLKEYKNEINEFYNGQTMKYIHDNFEKLMLYFLKKNFADFNESNVVEHPHLVAKQINKENERHNSKHDSYVIYRYFTTVIYVAIACANHLTKQIDNYKDVIRFFEMKCVENN</sequence>